<dbReference type="PRINTS" id="PR00111">
    <property type="entry name" value="ABHYDROLASE"/>
</dbReference>
<evidence type="ECO:0000259" key="1">
    <source>
        <dbReference type="Pfam" id="PF12697"/>
    </source>
</evidence>
<reference evidence="2 3" key="1">
    <citation type="submission" date="2018-01" db="EMBL/GenBank/DDBJ databases">
        <title>The draft genome sequence of Cohaesibacter sp. H1304.</title>
        <authorList>
            <person name="Wang N.-N."/>
            <person name="Du Z.-J."/>
        </authorList>
    </citation>
    <scope>NUCLEOTIDE SEQUENCE [LARGE SCALE GENOMIC DNA]</scope>
    <source>
        <strain evidence="2 3">H1304</strain>
    </source>
</reference>
<dbReference type="OrthoDB" id="9785847at2"/>
<dbReference type="EMBL" id="PKUQ01000009">
    <property type="protein sequence ID" value="PLW78304.1"/>
    <property type="molecule type" value="Genomic_DNA"/>
</dbReference>
<accession>A0A2N5XUY3</accession>
<evidence type="ECO:0000313" key="2">
    <source>
        <dbReference type="EMBL" id="PLW78304.1"/>
    </source>
</evidence>
<name>A0A2N5XUY3_9HYPH</name>
<gene>
    <name evidence="2" type="ORF">C0081_05480</name>
</gene>
<dbReference type="InterPro" id="IPR029058">
    <property type="entry name" value="AB_hydrolase_fold"/>
</dbReference>
<dbReference type="SUPFAM" id="SSF53474">
    <property type="entry name" value="alpha/beta-Hydrolases"/>
    <property type="match status" value="1"/>
</dbReference>
<dbReference type="Proteomes" id="UP000234881">
    <property type="component" value="Unassembled WGS sequence"/>
</dbReference>
<dbReference type="PANTHER" id="PTHR43798">
    <property type="entry name" value="MONOACYLGLYCEROL LIPASE"/>
    <property type="match status" value="1"/>
</dbReference>
<proteinExistence type="predicted"/>
<dbReference type="Gene3D" id="3.40.50.1820">
    <property type="entry name" value="alpha/beta hydrolase"/>
    <property type="match status" value="1"/>
</dbReference>
<keyword evidence="3" id="KW-1185">Reference proteome</keyword>
<sequence length="287" mass="30954">MPPSSASNWSPSVIDLMQRLPERECVEVNGLPMSYRSMGSGTPILFMHGLLGSADSWVFQMLDLSTRHRVIAWDAPGYGQSSEIEPDLDAFAEQLRGLISALSLSSLTVVGHSMGGTLAARIAADPAPQMDRLVLSCTHPGYGEPRDTPPTEKLLDRIETLKKQGGEAYGRGRATHMVAHPVDAFLLEVAAYVAAGTAPDGLFTATRMLQFADLRPFYSKIKIPTLVLFGGKDPVVRPDLSAELKALTPNATHTTLPNVGHAPYLEDAKGYEAVLTPFIESSHNSSE</sequence>
<dbReference type="InterPro" id="IPR000073">
    <property type="entry name" value="AB_hydrolase_1"/>
</dbReference>
<evidence type="ECO:0000313" key="3">
    <source>
        <dbReference type="Proteomes" id="UP000234881"/>
    </source>
</evidence>
<dbReference type="AlphaFoldDB" id="A0A2N5XUY3"/>
<dbReference type="RefSeq" id="WP_101532800.1">
    <property type="nucleotide sequence ID" value="NZ_PKUQ01000009.1"/>
</dbReference>
<dbReference type="Pfam" id="PF12697">
    <property type="entry name" value="Abhydrolase_6"/>
    <property type="match status" value="1"/>
</dbReference>
<dbReference type="InterPro" id="IPR050266">
    <property type="entry name" value="AB_hydrolase_sf"/>
</dbReference>
<protein>
    <recommendedName>
        <fullName evidence="1">AB hydrolase-1 domain-containing protein</fullName>
    </recommendedName>
</protein>
<organism evidence="2 3">
    <name type="scientific">Cohaesibacter celericrescens</name>
    <dbReference type="NCBI Taxonomy" id="2067669"/>
    <lineage>
        <taxon>Bacteria</taxon>
        <taxon>Pseudomonadati</taxon>
        <taxon>Pseudomonadota</taxon>
        <taxon>Alphaproteobacteria</taxon>
        <taxon>Hyphomicrobiales</taxon>
        <taxon>Cohaesibacteraceae</taxon>
    </lineage>
</organism>
<feature type="domain" description="AB hydrolase-1" evidence="1">
    <location>
        <begin position="44"/>
        <end position="271"/>
    </location>
</feature>
<comment type="caution">
    <text evidence="2">The sequence shown here is derived from an EMBL/GenBank/DDBJ whole genome shotgun (WGS) entry which is preliminary data.</text>
</comment>